<dbReference type="Gene3D" id="3.10.100.10">
    <property type="entry name" value="Mannose-Binding Protein A, subunit A"/>
    <property type="match status" value="1"/>
</dbReference>
<keyword evidence="1" id="KW-0732">Signal</keyword>
<name>A0A2I7N8J3_9NEIS</name>
<protein>
    <recommendedName>
        <fullName evidence="2">SbsA Ig-like domain-containing protein</fullName>
    </recommendedName>
</protein>
<dbReference type="AlphaFoldDB" id="A0A2I7N8J3"/>
<dbReference type="EMBL" id="CP024847">
    <property type="protein sequence ID" value="AUR52784.1"/>
    <property type="molecule type" value="Genomic_DNA"/>
</dbReference>
<evidence type="ECO:0000313" key="3">
    <source>
        <dbReference type="EMBL" id="AUR52784.1"/>
    </source>
</evidence>
<reference evidence="4" key="1">
    <citation type="submission" date="2017-11" db="EMBL/GenBank/DDBJ databases">
        <authorList>
            <person name="Chan K.G."/>
            <person name="Lee L.S."/>
        </authorList>
    </citation>
    <scope>NUCLEOTIDE SEQUENCE [LARGE SCALE GENOMIC DNA]</scope>
    <source>
        <strain evidence="4">DSM 100970</strain>
    </source>
</reference>
<evidence type="ECO:0000313" key="4">
    <source>
        <dbReference type="Proteomes" id="UP000236655"/>
    </source>
</evidence>
<sequence length="1070" mass="117259">MKFFISQLNKKLLQSLFIGTIFLGITACTGNKQPNDNNQFLDRQILIDTVGTIPVINGKSTNSGVYIHNLSSITINNINYHVINGTTDYKLELDNKETCSEIAPGGSCLLKFTTPELNPSDAGSALLVAEYNGKQTKQLLNYQYIDRHNYQRVSFSNPLIQLDRSHPYATVYAFNPLINQGYSGKLEMDNTSSQIVNGIKDNKLILAANQVLPIEIKLADMIMDKRTSMYLAEDTEQPVMQIMVSPENKANLLVSNSGVLDLTKTTIGKFTLYNNGVSTATNINLIADNANKIMISPDSENGCIQGGDLEAGASCNYQLTVLDKNGSDVRVLYLSYNNGINEIREAHSLAYIGDTKQPSLRIAPEISKLNIDGGNVAQVKFILNNIGDLSLEGIQNILRSTQLQSTVGINTVTSNCKDTLAAGSSCQITAQIDAVSNWNESGIIYLSTEGYNSIKTTKHYNFVSLPLKVEVTDKTQLALTDFRPLNEANNIRINTELELFFNKPVKLDSMISPNIELETNAGEKVTLESGVAITDQHISLKPDTTLKENTQYKIVINQTAIMDQNGKPLGNDSHYIVGSFTTGDFTAPTIINFAPTNGQSNVSTTNPDIFVRFSEAMDTSTINTNSIYLESDIGKVKFTGISTRIESGESMVRVILSNGNELAKKVQYNLIIDETQIKDKAGNPVGNNSKTILSSFATNNGNAPKVEQTQGTVRSSFAKVINGILYDNTDDTGGSATEIRLSLGFRNQDMTRIIDKIELNNTTKSKLTQLDMILVSDTCQQKLAYNQYCSISYRLPGNVRRNPANFDFNFTWGYNIYTDNSQNIYSIELPKSPWQNIAIVNPTFTIESFVQIKDASKTILLNFTNLYNPNLGGNDINIGRPKSGQTCATYDSKNASQQCSSNMVADSYTGKKTLTVTAWSIVTVSQDYEVARLIYVTQNKYTGNLGGVSGANQKCQAEAPTGTTAKALLELSRPTIKGARYFNVYDDFVGTALDNNTFRSDGSLESAIDINKDATTWYGSAANPDRDCSNWTMTGVAWASTGSSKYSTAQWNSFGSAQCGATLSLFCVTQ</sequence>
<dbReference type="SUPFAM" id="SSF56436">
    <property type="entry name" value="C-type lectin-like"/>
    <property type="match status" value="1"/>
</dbReference>
<proteinExistence type="predicted"/>
<dbReference type="Pfam" id="PF13205">
    <property type="entry name" value="Big_5"/>
    <property type="match status" value="2"/>
</dbReference>
<dbReference type="Gene3D" id="2.60.40.1220">
    <property type="match status" value="2"/>
</dbReference>
<dbReference type="InterPro" id="IPR032812">
    <property type="entry name" value="SbsA_Ig"/>
</dbReference>
<dbReference type="Proteomes" id="UP000236655">
    <property type="component" value="Chromosome"/>
</dbReference>
<dbReference type="RefSeq" id="WP_102952072.1">
    <property type="nucleotide sequence ID" value="NZ_CP024847.1"/>
</dbReference>
<keyword evidence="4" id="KW-1185">Reference proteome</keyword>
<accession>A0A2I7N8J3</accession>
<gene>
    <name evidence="3" type="ORF">CUN60_10935</name>
</gene>
<feature type="domain" description="SbsA Ig-like" evidence="2">
    <location>
        <begin position="473"/>
        <end position="582"/>
    </location>
</feature>
<dbReference type="PROSITE" id="PS51257">
    <property type="entry name" value="PROKAR_LIPOPROTEIN"/>
    <property type="match status" value="1"/>
</dbReference>
<feature type="domain" description="SbsA Ig-like" evidence="2">
    <location>
        <begin position="585"/>
        <end position="698"/>
    </location>
</feature>
<dbReference type="InterPro" id="IPR014755">
    <property type="entry name" value="Cu-Rt/internalin_Ig-like"/>
</dbReference>
<evidence type="ECO:0000256" key="1">
    <source>
        <dbReference type="ARBA" id="ARBA00022729"/>
    </source>
</evidence>
<dbReference type="OrthoDB" id="1736087at2"/>
<evidence type="ECO:0000259" key="2">
    <source>
        <dbReference type="Pfam" id="PF13205"/>
    </source>
</evidence>
<dbReference type="InterPro" id="IPR016187">
    <property type="entry name" value="CTDL_fold"/>
</dbReference>
<dbReference type="InterPro" id="IPR016186">
    <property type="entry name" value="C-type_lectin-like/link_sf"/>
</dbReference>
<dbReference type="KEGG" id="nba:CUN60_10935"/>
<organism evidence="3 4">
    <name type="scientific">Aquella oligotrophica</name>
    <dbReference type="NCBI Taxonomy" id="2067065"/>
    <lineage>
        <taxon>Bacteria</taxon>
        <taxon>Pseudomonadati</taxon>
        <taxon>Pseudomonadota</taxon>
        <taxon>Betaproteobacteria</taxon>
        <taxon>Neisseriales</taxon>
        <taxon>Neisseriaceae</taxon>
        <taxon>Aquella</taxon>
    </lineage>
</organism>